<protein>
    <submittedName>
        <fullName evidence="2">1-deoxy-D-xylulose 5-phosphate reductoisomerase</fullName>
    </submittedName>
</protein>
<keyword evidence="3" id="KW-1185">Reference proteome</keyword>
<evidence type="ECO:0000313" key="2">
    <source>
        <dbReference type="EMBL" id="GBG00022.1"/>
    </source>
</evidence>
<gene>
    <name evidence="2" type="ORF">Rsub_12752</name>
</gene>
<evidence type="ECO:0000313" key="3">
    <source>
        <dbReference type="Proteomes" id="UP000247498"/>
    </source>
</evidence>
<organism evidence="2 3">
    <name type="scientific">Raphidocelis subcapitata</name>
    <dbReference type="NCBI Taxonomy" id="307507"/>
    <lineage>
        <taxon>Eukaryota</taxon>
        <taxon>Viridiplantae</taxon>
        <taxon>Chlorophyta</taxon>
        <taxon>core chlorophytes</taxon>
        <taxon>Chlorophyceae</taxon>
        <taxon>CS clade</taxon>
        <taxon>Sphaeropleales</taxon>
        <taxon>Selenastraceae</taxon>
        <taxon>Raphidocelis</taxon>
    </lineage>
</organism>
<dbReference type="GO" id="GO:0070402">
    <property type="term" value="F:NADPH binding"/>
    <property type="evidence" value="ECO:0007669"/>
    <property type="project" value="TreeGrafter"/>
</dbReference>
<dbReference type="SUPFAM" id="SSF69055">
    <property type="entry name" value="1-deoxy-D-xylulose-5-phosphate reductoisomerase, C-terminal domain"/>
    <property type="match status" value="1"/>
</dbReference>
<proteinExistence type="predicted"/>
<evidence type="ECO:0000259" key="1">
    <source>
        <dbReference type="Pfam" id="PF13288"/>
    </source>
</evidence>
<dbReference type="AlphaFoldDB" id="A0A2V0PJN8"/>
<dbReference type="InterPro" id="IPR036169">
    <property type="entry name" value="DXPR_C_sf"/>
</dbReference>
<dbReference type="EMBL" id="BDRX01000187">
    <property type="protein sequence ID" value="GBG00022.1"/>
    <property type="molecule type" value="Genomic_DNA"/>
</dbReference>
<dbReference type="PANTHER" id="PTHR30525:SF0">
    <property type="entry name" value="1-DEOXY-D-XYLULOSE 5-PHOSPHATE REDUCTOISOMERASE, CHLOROPLASTIC"/>
    <property type="match status" value="1"/>
</dbReference>
<dbReference type="GO" id="GO:0016853">
    <property type="term" value="F:isomerase activity"/>
    <property type="evidence" value="ECO:0007669"/>
    <property type="project" value="UniProtKB-KW"/>
</dbReference>
<dbReference type="GO" id="GO:0030145">
    <property type="term" value="F:manganese ion binding"/>
    <property type="evidence" value="ECO:0007669"/>
    <property type="project" value="TreeGrafter"/>
</dbReference>
<dbReference type="InterPro" id="IPR003821">
    <property type="entry name" value="DXP_reductoisomerase"/>
</dbReference>
<sequence>MFIDEKIGYLDIMRLNEACCDAHRAELVQAPNLEEIIHYDAWARRWVEERVVSGAYKPRVRIILRGEARARA</sequence>
<feature type="domain" description="DXP reductoisomerase C-terminal" evidence="1">
    <location>
        <begin position="1"/>
        <end position="45"/>
    </location>
</feature>
<dbReference type="OrthoDB" id="1910123at2759"/>
<accession>A0A2V0PJN8</accession>
<dbReference type="STRING" id="307507.A0A2V0PJN8"/>
<dbReference type="Proteomes" id="UP000247498">
    <property type="component" value="Unassembled WGS sequence"/>
</dbReference>
<dbReference type="InterPro" id="IPR026877">
    <property type="entry name" value="DXPR_C"/>
</dbReference>
<dbReference type="PANTHER" id="PTHR30525">
    <property type="entry name" value="1-DEOXY-D-XYLULOSE 5-PHOSPHATE REDUCTOISOMERASE"/>
    <property type="match status" value="1"/>
</dbReference>
<comment type="caution">
    <text evidence="2">The sequence shown here is derived from an EMBL/GenBank/DDBJ whole genome shotgun (WGS) entry which is preliminary data.</text>
</comment>
<dbReference type="Gene3D" id="1.10.1740.10">
    <property type="match status" value="1"/>
</dbReference>
<reference evidence="2 3" key="1">
    <citation type="journal article" date="2018" name="Sci. Rep.">
        <title>Raphidocelis subcapitata (=Pseudokirchneriella subcapitata) provides an insight into genome evolution and environmental adaptations in the Sphaeropleales.</title>
        <authorList>
            <person name="Suzuki S."/>
            <person name="Yamaguchi H."/>
            <person name="Nakajima N."/>
            <person name="Kawachi M."/>
        </authorList>
    </citation>
    <scope>NUCLEOTIDE SEQUENCE [LARGE SCALE GENOMIC DNA]</scope>
    <source>
        <strain evidence="2 3">NIES-35</strain>
    </source>
</reference>
<dbReference type="GO" id="GO:0030604">
    <property type="term" value="F:1-deoxy-D-xylulose-5-phosphate reductoisomerase activity"/>
    <property type="evidence" value="ECO:0007669"/>
    <property type="project" value="InterPro"/>
</dbReference>
<keyword evidence="2" id="KW-0413">Isomerase</keyword>
<dbReference type="Pfam" id="PF13288">
    <property type="entry name" value="DXPR_C"/>
    <property type="match status" value="1"/>
</dbReference>
<dbReference type="GO" id="GO:0051484">
    <property type="term" value="P:isopentenyl diphosphate biosynthetic process, methylerythritol 4-phosphate pathway involved in terpenoid biosynthetic process"/>
    <property type="evidence" value="ECO:0007669"/>
    <property type="project" value="TreeGrafter"/>
</dbReference>
<dbReference type="InParanoid" id="A0A2V0PJN8"/>
<name>A0A2V0PJN8_9CHLO</name>